<comment type="caution">
    <text evidence="8">The sequence shown here is derived from an EMBL/GenBank/DDBJ whole genome shotgun (WGS) entry which is preliminary data.</text>
</comment>
<evidence type="ECO:0000256" key="5">
    <source>
        <dbReference type="ARBA" id="ARBA00023163"/>
    </source>
</evidence>
<dbReference type="SUPFAM" id="SSF75516">
    <property type="entry name" value="Pheromone-binding domain of LuxR-like quorum-sensing transcription factors"/>
    <property type="match status" value="1"/>
</dbReference>
<organism evidence="8 9">
    <name type="scientific">Brucella lupini</name>
    <dbReference type="NCBI Taxonomy" id="255457"/>
    <lineage>
        <taxon>Bacteria</taxon>
        <taxon>Pseudomonadati</taxon>
        <taxon>Pseudomonadota</taxon>
        <taxon>Alphaproteobacteria</taxon>
        <taxon>Hyphomicrobiales</taxon>
        <taxon>Brucellaceae</taxon>
        <taxon>Brucella/Ochrobactrum group</taxon>
        <taxon>Brucella</taxon>
    </lineage>
</organism>
<evidence type="ECO:0000259" key="6">
    <source>
        <dbReference type="PROSITE" id="PS50043"/>
    </source>
</evidence>
<keyword evidence="2" id="KW-0673">Quorum sensing</keyword>
<dbReference type="GO" id="GO:0006355">
    <property type="term" value="P:regulation of DNA-templated transcription"/>
    <property type="evidence" value="ECO:0007669"/>
    <property type="project" value="InterPro"/>
</dbReference>
<evidence type="ECO:0000313" key="10">
    <source>
        <dbReference type="Proteomes" id="UP000435957"/>
    </source>
</evidence>
<dbReference type="InterPro" id="IPR000792">
    <property type="entry name" value="Tscrpt_reg_LuxR_C"/>
</dbReference>
<dbReference type="InterPro" id="IPR036388">
    <property type="entry name" value="WH-like_DNA-bd_sf"/>
</dbReference>
<keyword evidence="3" id="KW-0805">Transcription regulation</keyword>
<sequence length="234" mass="26505">MAHWLERLLDITAIARDQSTLEAALSQLADRFDFSGYAFVNLRPGHSFAVSNYQAEWQERYYQENFRHLDPVVRQAQKWRRAFAWSGESEKASLSKEERRFFADASEYDIRSGVSIPVATPNGAISMLTFASSKANLSTENDIDAIVAASAVAQLHARIDQLKVQPSIEETVYLSPKEATYVRWLEQGKTVEDAADIENVKYNTVRIALADARRRYDLCNNTQLVALAIRRGLI</sequence>
<dbReference type="RefSeq" id="WP_003501732.1">
    <property type="nucleotide sequence ID" value="NZ_JBHEEP010000035.1"/>
</dbReference>
<dbReference type="SUPFAM" id="SSF46894">
    <property type="entry name" value="C-terminal effector domain of the bipartite response regulators"/>
    <property type="match status" value="1"/>
</dbReference>
<evidence type="ECO:0000313" key="9">
    <source>
        <dbReference type="Proteomes" id="UP000216363"/>
    </source>
</evidence>
<name>A0A256H0C5_9HYPH</name>
<feature type="domain" description="HTH luxR-type" evidence="6">
    <location>
        <begin position="167"/>
        <end position="232"/>
    </location>
</feature>
<accession>A0A256H0C5</accession>
<dbReference type="NCBIfam" id="NF010444">
    <property type="entry name" value="PRK13870.1"/>
    <property type="match status" value="1"/>
</dbReference>
<dbReference type="AlphaFoldDB" id="A0A256H0C5"/>
<reference evidence="8 9" key="1">
    <citation type="submission" date="2017-07" db="EMBL/GenBank/DDBJ databases">
        <title>Draft genome of Ochrobactrum lupini type strain LUP21.</title>
        <authorList>
            <person name="Krzyzanowska D.M."/>
            <person name="Jafra S."/>
        </authorList>
    </citation>
    <scope>NUCLEOTIDE SEQUENCE [LARGE SCALE GENOMIC DNA]</scope>
    <source>
        <strain evidence="8 9">LUP21</strain>
    </source>
</reference>
<dbReference type="CDD" id="cd06170">
    <property type="entry name" value="LuxR_C_like"/>
    <property type="match status" value="1"/>
</dbReference>
<dbReference type="EMBL" id="NNRN01000019">
    <property type="protein sequence ID" value="OYR32698.1"/>
    <property type="molecule type" value="Genomic_DNA"/>
</dbReference>
<evidence type="ECO:0000313" key="7">
    <source>
        <dbReference type="EMBL" id="KAB2701545.1"/>
    </source>
</evidence>
<dbReference type="GO" id="GO:0003677">
    <property type="term" value="F:DNA binding"/>
    <property type="evidence" value="ECO:0007669"/>
    <property type="project" value="UniProtKB-KW"/>
</dbReference>
<gene>
    <name evidence="8" type="primary">traR</name>
    <name evidence="8" type="ORF">CES86_5578</name>
    <name evidence="7" type="ORF">F9L03_22800</name>
</gene>
<dbReference type="EMBL" id="WBWF01000024">
    <property type="protein sequence ID" value="KAB2701545.1"/>
    <property type="molecule type" value="Genomic_DNA"/>
</dbReference>
<dbReference type="PROSITE" id="PS50043">
    <property type="entry name" value="HTH_LUXR_2"/>
    <property type="match status" value="1"/>
</dbReference>
<keyword evidence="5" id="KW-0804">Transcription</keyword>
<dbReference type="Proteomes" id="UP000216363">
    <property type="component" value="Unassembled WGS sequence"/>
</dbReference>
<evidence type="ECO:0000256" key="4">
    <source>
        <dbReference type="ARBA" id="ARBA00023125"/>
    </source>
</evidence>
<dbReference type="SMART" id="SM00421">
    <property type="entry name" value="HTH_LUXR"/>
    <property type="match status" value="1"/>
</dbReference>
<evidence type="ECO:0000256" key="1">
    <source>
        <dbReference type="ARBA" id="ARBA00015288"/>
    </source>
</evidence>
<dbReference type="Gene3D" id="1.10.10.10">
    <property type="entry name" value="Winged helix-like DNA-binding domain superfamily/Winged helix DNA-binding domain"/>
    <property type="match status" value="1"/>
</dbReference>
<keyword evidence="10" id="KW-1185">Reference proteome</keyword>
<dbReference type="Proteomes" id="UP000435957">
    <property type="component" value="Unassembled WGS sequence"/>
</dbReference>
<reference evidence="7 10" key="2">
    <citation type="submission" date="2019-09" db="EMBL/GenBank/DDBJ databases">
        <title>Taxonomic organization of the family Brucellaceae based on a phylogenomic approach.</title>
        <authorList>
            <person name="Leclercq S."/>
            <person name="Cloeckaert A."/>
            <person name="Zygmunt M.S."/>
        </authorList>
    </citation>
    <scope>NUCLEOTIDE SEQUENCE [LARGE SCALE GENOMIC DNA]</scope>
    <source>
        <strain evidence="7 10">LUP23</strain>
    </source>
</reference>
<dbReference type="Gene3D" id="3.30.450.80">
    <property type="entry name" value="Transcription factor LuxR-like, autoinducer-binding domain"/>
    <property type="match status" value="1"/>
</dbReference>
<keyword evidence="4" id="KW-0238">DNA-binding</keyword>
<dbReference type="Pfam" id="PF03472">
    <property type="entry name" value="Autoind_bind"/>
    <property type="match status" value="1"/>
</dbReference>
<protein>
    <recommendedName>
        <fullName evidence="1">HTH-type quorum sensing-dependent transcriptional regulator VjbR</fullName>
    </recommendedName>
</protein>
<evidence type="ECO:0000256" key="3">
    <source>
        <dbReference type="ARBA" id="ARBA00023015"/>
    </source>
</evidence>
<dbReference type="GO" id="GO:0009372">
    <property type="term" value="P:quorum sensing"/>
    <property type="evidence" value="ECO:0007669"/>
    <property type="project" value="UniProtKB-KW"/>
</dbReference>
<dbReference type="InterPro" id="IPR016032">
    <property type="entry name" value="Sig_transdc_resp-reg_C-effctor"/>
</dbReference>
<evidence type="ECO:0000313" key="8">
    <source>
        <dbReference type="EMBL" id="OYR32698.1"/>
    </source>
</evidence>
<dbReference type="InterPro" id="IPR036693">
    <property type="entry name" value="TF_LuxR_autoind-bd_dom_sf"/>
</dbReference>
<proteinExistence type="predicted"/>
<dbReference type="InterPro" id="IPR005143">
    <property type="entry name" value="TF_LuxR_autoind-bd_dom"/>
</dbReference>
<evidence type="ECO:0000256" key="2">
    <source>
        <dbReference type="ARBA" id="ARBA00022654"/>
    </source>
</evidence>